<reference evidence="1 2" key="1">
    <citation type="submission" date="2019-03" db="EMBL/GenBank/DDBJ databases">
        <title>Genomic Encyclopedia of Type Strains, Phase IV (KMG-IV): sequencing the most valuable type-strain genomes for metagenomic binning, comparative biology and taxonomic classification.</title>
        <authorList>
            <person name="Goeker M."/>
        </authorList>
    </citation>
    <scope>NUCLEOTIDE SEQUENCE [LARGE SCALE GENOMIC DNA]</scope>
    <source>
        <strain evidence="1 2">DSM 24591</strain>
    </source>
</reference>
<dbReference type="AlphaFoldDB" id="A0A4R3MAI7"/>
<gene>
    <name evidence="1" type="ORF">EDC26_102108</name>
</gene>
<dbReference type="Proteomes" id="UP000295525">
    <property type="component" value="Unassembled WGS sequence"/>
</dbReference>
<evidence type="ECO:0000313" key="2">
    <source>
        <dbReference type="Proteomes" id="UP000295525"/>
    </source>
</evidence>
<comment type="caution">
    <text evidence="1">The sequence shown here is derived from an EMBL/GenBank/DDBJ whole genome shotgun (WGS) entry which is preliminary data.</text>
</comment>
<sequence length="56" mass="6505">MIRRQLQQKMLAWESRQLLLERPAVQKSFIEENSIQDKVVAKIKRSLSVRALVGAI</sequence>
<name>A0A4R3MAI7_9BURK</name>
<accession>A0A4R3MAI7</accession>
<dbReference type="EMBL" id="SMAJ01000002">
    <property type="protein sequence ID" value="TCT10152.1"/>
    <property type="molecule type" value="Genomic_DNA"/>
</dbReference>
<keyword evidence="2" id="KW-1185">Reference proteome</keyword>
<protein>
    <submittedName>
        <fullName evidence="1">Uncharacterized protein</fullName>
    </submittedName>
</protein>
<evidence type="ECO:0000313" key="1">
    <source>
        <dbReference type="EMBL" id="TCT10152.1"/>
    </source>
</evidence>
<proteinExistence type="predicted"/>
<organism evidence="1 2">
    <name type="scientific">Paralcaligenes ureilyticus</name>
    <dbReference type="NCBI Taxonomy" id="627131"/>
    <lineage>
        <taxon>Bacteria</taxon>
        <taxon>Pseudomonadati</taxon>
        <taxon>Pseudomonadota</taxon>
        <taxon>Betaproteobacteria</taxon>
        <taxon>Burkholderiales</taxon>
        <taxon>Alcaligenaceae</taxon>
        <taxon>Paralcaligenes</taxon>
    </lineage>
</organism>